<sequence length="43" mass="5037">MLRNLVKVNQLNPYRFLILSLPKAFRFGYFCSFPSLLVSNIIC</sequence>
<dbReference type="AlphaFoldDB" id="A0AAE9SIR1"/>
<organism evidence="2 3">
    <name type="scientific">Treponema putidum</name>
    <dbReference type="NCBI Taxonomy" id="221027"/>
    <lineage>
        <taxon>Bacteria</taxon>
        <taxon>Pseudomonadati</taxon>
        <taxon>Spirochaetota</taxon>
        <taxon>Spirochaetia</taxon>
        <taxon>Spirochaetales</taxon>
        <taxon>Treponemataceae</taxon>
        <taxon>Treponema</taxon>
    </lineage>
</organism>
<protein>
    <submittedName>
        <fullName evidence="2">Uncharacterized protein</fullName>
    </submittedName>
</protein>
<dbReference type="EMBL" id="CP038804">
    <property type="protein sequence ID" value="UTY34290.1"/>
    <property type="molecule type" value="Genomic_DNA"/>
</dbReference>
<gene>
    <name evidence="1" type="ORF">E4N74_07130</name>
    <name evidence="2" type="ORF">E4N74_09965</name>
</gene>
<dbReference type="Proteomes" id="UP001058682">
    <property type="component" value="Chromosome"/>
</dbReference>
<evidence type="ECO:0000313" key="1">
    <source>
        <dbReference type="EMBL" id="UTY33799.1"/>
    </source>
</evidence>
<accession>A0AAE9SIR1</accession>
<reference evidence="2" key="1">
    <citation type="submission" date="2019-04" db="EMBL/GenBank/DDBJ databases">
        <title>Whole genome sequencing of oral phylogroup 2 treponemes.</title>
        <authorList>
            <person name="Chan Y."/>
            <person name="Zeng H.H."/>
            <person name="Yu X.L."/>
            <person name="Leung W.K."/>
            <person name="Watt R.M."/>
        </authorList>
    </citation>
    <scope>NUCLEOTIDE SEQUENCE</scope>
    <source>
        <strain evidence="2">OMZ 835</strain>
    </source>
</reference>
<dbReference type="EMBL" id="CP038804">
    <property type="protein sequence ID" value="UTY33799.1"/>
    <property type="molecule type" value="Genomic_DNA"/>
</dbReference>
<name>A0AAE9SIR1_9SPIR</name>
<evidence type="ECO:0000313" key="2">
    <source>
        <dbReference type="EMBL" id="UTY34290.1"/>
    </source>
</evidence>
<evidence type="ECO:0000313" key="3">
    <source>
        <dbReference type="Proteomes" id="UP001058682"/>
    </source>
</evidence>
<proteinExistence type="predicted"/>